<reference evidence="3" key="1">
    <citation type="submission" date="2020-06" db="EMBL/GenBank/DDBJ databases">
        <authorList>
            <person name="Li T."/>
            <person name="Hu X."/>
            <person name="Zhang T."/>
            <person name="Song X."/>
            <person name="Zhang H."/>
            <person name="Dai N."/>
            <person name="Sheng W."/>
            <person name="Hou X."/>
            <person name="Wei L."/>
        </authorList>
    </citation>
    <scope>NUCLEOTIDE SEQUENCE</scope>
    <source>
        <strain evidence="3">K16</strain>
        <tissue evidence="3">Leaf</tissue>
    </source>
</reference>
<keyword evidence="2" id="KW-1133">Transmembrane helix</keyword>
<evidence type="ECO:0000256" key="1">
    <source>
        <dbReference type="SAM" id="MobiDB-lite"/>
    </source>
</evidence>
<feature type="transmembrane region" description="Helical" evidence="2">
    <location>
        <begin position="466"/>
        <end position="489"/>
    </location>
</feature>
<protein>
    <submittedName>
        <fullName evidence="3">Uncharacterized protein</fullName>
    </submittedName>
</protein>
<proteinExistence type="predicted"/>
<accession>A0AAE1WNX8</accession>
<keyword evidence="4" id="KW-1185">Reference proteome</keyword>
<feature type="compositionally biased region" description="Pro residues" evidence="1">
    <location>
        <begin position="253"/>
        <end position="273"/>
    </location>
</feature>
<name>A0AAE1WNX8_9LAMI</name>
<organism evidence="3 4">
    <name type="scientific">Sesamum angolense</name>
    <dbReference type="NCBI Taxonomy" id="2727404"/>
    <lineage>
        <taxon>Eukaryota</taxon>
        <taxon>Viridiplantae</taxon>
        <taxon>Streptophyta</taxon>
        <taxon>Embryophyta</taxon>
        <taxon>Tracheophyta</taxon>
        <taxon>Spermatophyta</taxon>
        <taxon>Magnoliopsida</taxon>
        <taxon>eudicotyledons</taxon>
        <taxon>Gunneridae</taxon>
        <taxon>Pentapetalae</taxon>
        <taxon>asterids</taxon>
        <taxon>lamiids</taxon>
        <taxon>Lamiales</taxon>
        <taxon>Pedaliaceae</taxon>
        <taxon>Sesamum</taxon>
    </lineage>
</organism>
<dbReference type="AlphaFoldDB" id="A0AAE1WNX8"/>
<sequence length="558" mass="62752">MADDFGAENLEDGDLWLPSDFFSMDEVQVSNPYSSNLSCMQNSHPFSSSTFLHPQTHNPCLSKPLPSLQRFKPAVRYGASGGAGGGTHDPWVVGNFFGERAWALQRQQHNHRFGQNPVFPGVRMGAHGGTGVFLPRISSDMLAAPVTKNHNHHCFGKGQRLTKSHELQLPPRKILLNRRQEEHRGYFAAEVHLSPSLLSSTKKPANNHNQRERKISHHMGFPSGPLPDDPKQKLVMGYPSIDRYHPSQQMYPQDPPAYPGPSHPPPQPPPNPAHVPSSPSSLPWPSHPPAYTSSSTQTHSHHPYASSSFQRPPEYDPSQFQQDSKYPIPSGYEPSQFQHDTRYPVSSGYDRSQFQHDAKYMIPSGYDPSQFEHNVKYPISSGYDPSQFQHNAQYPIPSAYGPPQFQHDPKNPFPLGYDPSQFPHDPKLPIPGPQNPYSQPYNNYYYQQPYKPLVPENGDDSSFGRVMLILMIILVGGMCMMSLAMWFLFGTNIPEFGVTSLKVSNFTVTDTNLTGEWNVDFSVHNTNRELAIHFDMITSSIFYKETLLGVSSLQPFQD</sequence>
<feature type="region of interest" description="Disordered" evidence="1">
    <location>
        <begin position="198"/>
        <end position="349"/>
    </location>
</feature>
<feature type="region of interest" description="Disordered" evidence="1">
    <location>
        <begin position="391"/>
        <end position="433"/>
    </location>
</feature>
<comment type="caution">
    <text evidence="3">The sequence shown here is derived from an EMBL/GenBank/DDBJ whole genome shotgun (WGS) entry which is preliminary data.</text>
</comment>
<reference evidence="3" key="2">
    <citation type="journal article" date="2024" name="Plant">
        <title>Genomic evolution and insights into agronomic trait innovations of Sesamum species.</title>
        <authorList>
            <person name="Miao H."/>
            <person name="Wang L."/>
            <person name="Qu L."/>
            <person name="Liu H."/>
            <person name="Sun Y."/>
            <person name="Le M."/>
            <person name="Wang Q."/>
            <person name="Wei S."/>
            <person name="Zheng Y."/>
            <person name="Lin W."/>
            <person name="Duan Y."/>
            <person name="Cao H."/>
            <person name="Xiong S."/>
            <person name="Wang X."/>
            <person name="Wei L."/>
            <person name="Li C."/>
            <person name="Ma Q."/>
            <person name="Ju M."/>
            <person name="Zhao R."/>
            <person name="Li G."/>
            <person name="Mu C."/>
            <person name="Tian Q."/>
            <person name="Mei H."/>
            <person name="Zhang T."/>
            <person name="Gao T."/>
            <person name="Zhang H."/>
        </authorList>
    </citation>
    <scope>NUCLEOTIDE SEQUENCE</scope>
    <source>
        <strain evidence="3">K16</strain>
    </source>
</reference>
<feature type="compositionally biased region" description="Low complexity" evidence="1">
    <location>
        <begin position="274"/>
        <end position="284"/>
    </location>
</feature>
<gene>
    <name evidence="3" type="ORF">Sango_1496400</name>
</gene>
<dbReference type="Proteomes" id="UP001289374">
    <property type="component" value="Unassembled WGS sequence"/>
</dbReference>
<evidence type="ECO:0000313" key="4">
    <source>
        <dbReference type="Proteomes" id="UP001289374"/>
    </source>
</evidence>
<keyword evidence="2" id="KW-0472">Membrane</keyword>
<evidence type="ECO:0000256" key="2">
    <source>
        <dbReference type="SAM" id="Phobius"/>
    </source>
</evidence>
<dbReference type="EMBL" id="JACGWL010000008">
    <property type="protein sequence ID" value="KAK4396598.1"/>
    <property type="molecule type" value="Genomic_DNA"/>
</dbReference>
<evidence type="ECO:0000313" key="3">
    <source>
        <dbReference type="EMBL" id="KAK4396598.1"/>
    </source>
</evidence>
<keyword evidence="2" id="KW-0812">Transmembrane</keyword>